<dbReference type="RefSeq" id="WP_188175093.1">
    <property type="nucleotide sequence ID" value="NZ_JACVVD010000004.1"/>
</dbReference>
<dbReference type="EMBL" id="JACVVD010000004">
    <property type="protein sequence ID" value="MBD0381304.1"/>
    <property type="molecule type" value="Genomic_DNA"/>
</dbReference>
<dbReference type="Proteomes" id="UP000650466">
    <property type="component" value="Unassembled WGS sequence"/>
</dbReference>
<proteinExistence type="predicted"/>
<sequence length="64" mass="7337">MSELAPENNQRMHELVMKLKDLAKYSDKEAANKEAVGVLVEALTLLGQLDIVVNYKKLNEYRME</sequence>
<comment type="caution">
    <text evidence="1">The sequence shown here is derived from an EMBL/GenBank/DDBJ whole genome shotgun (WGS) entry which is preliminary data.</text>
</comment>
<protein>
    <submittedName>
        <fullName evidence="1">Uncharacterized protein</fullName>
    </submittedName>
</protein>
<name>A0A926KNW4_9BACL</name>
<evidence type="ECO:0000313" key="2">
    <source>
        <dbReference type="Proteomes" id="UP000650466"/>
    </source>
</evidence>
<reference evidence="1" key="1">
    <citation type="submission" date="2020-09" db="EMBL/GenBank/DDBJ databases">
        <title>Draft Genome Sequence of Paenibacillus sp. WST5.</title>
        <authorList>
            <person name="Bao Z."/>
        </authorList>
    </citation>
    <scope>NUCLEOTIDE SEQUENCE</scope>
    <source>
        <strain evidence="1">WST5</strain>
    </source>
</reference>
<dbReference type="AlphaFoldDB" id="A0A926KNW4"/>
<organism evidence="1 2">
    <name type="scientific">Paenibacillus sedimenti</name>
    <dbReference type="NCBI Taxonomy" id="2770274"/>
    <lineage>
        <taxon>Bacteria</taxon>
        <taxon>Bacillati</taxon>
        <taxon>Bacillota</taxon>
        <taxon>Bacilli</taxon>
        <taxon>Bacillales</taxon>
        <taxon>Paenibacillaceae</taxon>
        <taxon>Paenibacillus</taxon>
    </lineage>
</organism>
<evidence type="ECO:0000313" key="1">
    <source>
        <dbReference type="EMBL" id="MBD0381304.1"/>
    </source>
</evidence>
<keyword evidence="2" id="KW-1185">Reference proteome</keyword>
<accession>A0A926KNW4</accession>
<gene>
    <name evidence="1" type="ORF">ICC18_14355</name>
</gene>